<dbReference type="CDD" id="cd01392">
    <property type="entry name" value="HTH_LacI"/>
    <property type="match status" value="1"/>
</dbReference>
<evidence type="ECO:0000259" key="5">
    <source>
        <dbReference type="PROSITE" id="PS50932"/>
    </source>
</evidence>
<dbReference type="Gene3D" id="3.40.50.2300">
    <property type="match status" value="2"/>
</dbReference>
<dbReference type="Proteomes" id="UP001368654">
    <property type="component" value="Unassembled WGS sequence"/>
</dbReference>
<keyword evidence="7" id="KW-1185">Reference proteome</keyword>
<evidence type="ECO:0000256" key="4">
    <source>
        <dbReference type="SAM" id="MobiDB-lite"/>
    </source>
</evidence>
<protein>
    <submittedName>
        <fullName evidence="6">LacI family DNA-binding transcriptional regulator</fullName>
    </submittedName>
</protein>
<dbReference type="Pfam" id="PF13377">
    <property type="entry name" value="Peripla_BP_3"/>
    <property type="match status" value="1"/>
</dbReference>
<dbReference type="PROSITE" id="PS50932">
    <property type="entry name" value="HTH_LACI_2"/>
    <property type="match status" value="1"/>
</dbReference>
<reference evidence="6 7" key="1">
    <citation type="submission" date="2024-02" db="EMBL/GenBank/DDBJ databases">
        <authorList>
            <person name="Saticioglu I.B."/>
        </authorList>
    </citation>
    <scope>NUCLEOTIDE SEQUENCE [LARGE SCALE GENOMIC DNA]</scope>
    <source>
        <strain evidence="6 7">Mu-86</strain>
    </source>
</reference>
<feature type="domain" description="HTH lacI-type" evidence="5">
    <location>
        <begin position="24"/>
        <end position="78"/>
    </location>
</feature>
<dbReference type="SMART" id="SM00354">
    <property type="entry name" value="HTH_LACI"/>
    <property type="match status" value="1"/>
</dbReference>
<proteinExistence type="predicted"/>
<dbReference type="SUPFAM" id="SSF47413">
    <property type="entry name" value="lambda repressor-like DNA-binding domains"/>
    <property type="match status" value="1"/>
</dbReference>
<dbReference type="SUPFAM" id="SSF53822">
    <property type="entry name" value="Periplasmic binding protein-like I"/>
    <property type="match status" value="1"/>
</dbReference>
<gene>
    <name evidence="6" type="ORF">WDU96_03155</name>
</gene>
<dbReference type="InterPro" id="IPR000843">
    <property type="entry name" value="HTH_LacI"/>
</dbReference>
<evidence type="ECO:0000256" key="1">
    <source>
        <dbReference type="ARBA" id="ARBA00023015"/>
    </source>
</evidence>
<dbReference type="Gene3D" id="1.10.260.40">
    <property type="entry name" value="lambda repressor-like DNA-binding domains"/>
    <property type="match status" value="1"/>
</dbReference>
<dbReference type="InterPro" id="IPR046335">
    <property type="entry name" value="LacI/GalR-like_sensor"/>
</dbReference>
<dbReference type="GO" id="GO:0003677">
    <property type="term" value="F:DNA binding"/>
    <property type="evidence" value="ECO:0007669"/>
    <property type="project" value="UniProtKB-KW"/>
</dbReference>
<sequence length="355" mass="36991">MSDDSDAEPQRSVPTRRRSPGGAPTIYDIAELTGVNPSTVSRALGKPGRVSAKTEAKIRAAAAQLNFRVNPMARALPTGRTHTLALIVADITNPLFFRLVRGAELAATGAGYALVIAESQESGDAEADVIEQIMPSVDGIVLATTRLSPERIAEIASRKPLVVVNREVVGVTAVVPGVERGTQALVSHLYEMGHRSIAYLSGPVTSWMSERRWTIILEAAEALGIAAVEIGPASPTLSGGREALRRVIASRATAVVAFNDLMAMGLMQAAAEAAVVVPDELSVAGFDDIFGSELISPALTTVRAPLVEMGQRAVVGVLAAVSSEDDAVSEDMPALTTELIVRGSTGHAPGGPFSS</sequence>
<dbReference type="RefSeq" id="WP_337337031.1">
    <property type="nucleotide sequence ID" value="NZ_JBBDGL010000001.1"/>
</dbReference>
<evidence type="ECO:0000313" key="7">
    <source>
        <dbReference type="Proteomes" id="UP001368654"/>
    </source>
</evidence>
<dbReference type="InterPro" id="IPR010982">
    <property type="entry name" value="Lambda_DNA-bd_dom_sf"/>
</dbReference>
<name>A0ABU8LQS5_9MICO</name>
<feature type="region of interest" description="Disordered" evidence="4">
    <location>
        <begin position="1"/>
        <end position="24"/>
    </location>
</feature>
<comment type="caution">
    <text evidence="6">The sequence shown here is derived from an EMBL/GenBank/DDBJ whole genome shotgun (WGS) entry which is preliminary data.</text>
</comment>
<organism evidence="6 7">
    <name type="scientific">Microbacterium marmarense</name>
    <dbReference type="NCBI Taxonomy" id="3122051"/>
    <lineage>
        <taxon>Bacteria</taxon>
        <taxon>Bacillati</taxon>
        <taxon>Actinomycetota</taxon>
        <taxon>Actinomycetes</taxon>
        <taxon>Micrococcales</taxon>
        <taxon>Microbacteriaceae</taxon>
        <taxon>Microbacterium</taxon>
    </lineage>
</organism>
<dbReference type="InterPro" id="IPR028082">
    <property type="entry name" value="Peripla_BP_I"/>
</dbReference>
<dbReference type="EMBL" id="JBBDGL010000001">
    <property type="protein sequence ID" value="MEJ1154597.1"/>
    <property type="molecule type" value="Genomic_DNA"/>
</dbReference>
<keyword evidence="1" id="KW-0805">Transcription regulation</keyword>
<evidence type="ECO:0000256" key="2">
    <source>
        <dbReference type="ARBA" id="ARBA00023125"/>
    </source>
</evidence>
<dbReference type="PANTHER" id="PTHR30146">
    <property type="entry name" value="LACI-RELATED TRANSCRIPTIONAL REPRESSOR"/>
    <property type="match status" value="1"/>
</dbReference>
<dbReference type="CDD" id="cd06267">
    <property type="entry name" value="PBP1_LacI_sugar_binding-like"/>
    <property type="match status" value="1"/>
</dbReference>
<keyword evidence="3" id="KW-0804">Transcription</keyword>
<dbReference type="Pfam" id="PF00356">
    <property type="entry name" value="LacI"/>
    <property type="match status" value="1"/>
</dbReference>
<evidence type="ECO:0000256" key="3">
    <source>
        <dbReference type="ARBA" id="ARBA00023163"/>
    </source>
</evidence>
<accession>A0ABU8LQS5</accession>
<evidence type="ECO:0000313" key="6">
    <source>
        <dbReference type="EMBL" id="MEJ1154597.1"/>
    </source>
</evidence>
<dbReference type="PANTHER" id="PTHR30146:SF138">
    <property type="entry name" value="TRANSCRIPTIONAL REGULATORY PROTEIN"/>
    <property type="match status" value="1"/>
</dbReference>
<keyword evidence="2 6" id="KW-0238">DNA-binding</keyword>